<dbReference type="FunFam" id="3.30.460.30:FF:000001">
    <property type="entry name" value="Glutamyl-tRNA reductase"/>
    <property type="match status" value="1"/>
</dbReference>
<dbReference type="PROSITE" id="PS00747">
    <property type="entry name" value="GLUTR"/>
    <property type="match status" value="1"/>
</dbReference>
<reference evidence="18" key="1">
    <citation type="journal article" date="2014" name="Int. J. Syst. Evol. Microbiol.">
        <title>Complete genome sequence of Corynebacterium casei LMG S-19264T (=DSM 44701T), isolated from a smear-ripened cheese.</title>
        <authorList>
            <consortium name="US DOE Joint Genome Institute (JGI-PGF)"/>
            <person name="Walter F."/>
            <person name="Albersmeier A."/>
            <person name="Kalinowski J."/>
            <person name="Ruckert C."/>
        </authorList>
    </citation>
    <scope>NUCLEOTIDE SEQUENCE</scope>
    <source>
        <strain evidence="18">KCTC 22164</strain>
    </source>
</reference>
<dbReference type="InterPro" id="IPR036343">
    <property type="entry name" value="GluRdtase_N_sf"/>
</dbReference>
<evidence type="ECO:0000256" key="13">
    <source>
        <dbReference type="PIRSR" id="PIRSR000445-4"/>
    </source>
</evidence>
<keyword evidence="5 9" id="KW-0560">Oxidoreductase</keyword>
<dbReference type="Gene3D" id="3.40.50.720">
    <property type="entry name" value="NAD(P)-binding Rossmann-like Domain"/>
    <property type="match status" value="1"/>
</dbReference>
<evidence type="ECO:0000259" key="16">
    <source>
        <dbReference type="Pfam" id="PF01488"/>
    </source>
</evidence>
<feature type="binding site" evidence="9 11">
    <location>
        <position position="118"/>
    </location>
    <ligand>
        <name>substrate</name>
    </ligand>
</feature>
<dbReference type="GO" id="GO:0050661">
    <property type="term" value="F:NADP binding"/>
    <property type="evidence" value="ECO:0007669"/>
    <property type="project" value="InterPro"/>
</dbReference>
<dbReference type="Proteomes" id="UP000631300">
    <property type="component" value="Unassembled WGS sequence"/>
</dbReference>
<keyword evidence="4 9" id="KW-0521">NADP</keyword>
<dbReference type="HAMAP" id="MF_00087">
    <property type="entry name" value="Glu_tRNA_reductase"/>
    <property type="match status" value="1"/>
</dbReference>
<evidence type="ECO:0000256" key="5">
    <source>
        <dbReference type="ARBA" id="ARBA00023002"/>
    </source>
</evidence>
<dbReference type="InterPro" id="IPR000343">
    <property type="entry name" value="4pyrrol_synth_GluRdtase"/>
</dbReference>
<evidence type="ECO:0000256" key="9">
    <source>
        <dbReference type="HAMAP-Rule" id="MF_00087"/>
    </source>
</evidence>
<feature type="binding site" evidence="9 12">
    <location>
        <begin position="187"/>
        <end position="192"/>
    </location>
    <ligand>
        <name>NADP(+)</name>
        <dbReference type="ChEBI" id="CHEBI:58349"/>
    </ligand>
</feature>
<keyword evidence="6 9" id="KW-0627">Porphyrin biosynthesis</keyword>
<dbReference type="InterPro" id="IPR015895">
    <property type="entry name" value="4pyrrol_synth_GluRdtase_N"/>
</dbReference>
<accession>A0A918JDL8</accession>
<evidence type="ECO:0000256" key="10">
    <source>
        <dbReference type="PIRSR" id="PIRSR000445-1"/>
    </source>
</evidence>
<dbReference type="EMBL" id="BMXP01000001">
    <property type="protein sequence ID" value="GGW75981.1"/>
    <property type="molecule type" value="Genomic_DNA"/>
</dbReference>
<dbReference type="SUPFAM" id="SSF69742">
    <property type="entry name" value="Glutamyl tRNA-reductase catalytic, N-terminal domain"/>
    <property type="match status" value="1"/>
</dbReference>
<keyword evidence="19" id="KW-1185">Reference proteome</keyword>
<comment type="catalytic activity">
    <reaction evidence="7 9 14">
        <text>(S)-4-amino-5-oxopentanoate + tRNA(Glu) + NADP(+) = L-glutamyl-tRNA(Glu) + NADPH + H(+)</text>
        <dbReference type="Rhea" id="RHEA:12344"/>
        <dbReference type="Rhea" id="RHEA-COMP:9663"/>
        <dbReference type="Rhea" id="RHEA-COMP:9680"/>
        <dbReference type="ChEBI" id="CHEBI:15378"/>
        <dbReference type="ChEBI" id="CHEBI:57501"/>
        <dbReference type="ChEBI" id="CHEBI:57783"/>
        <dbReference type="ChEBI" id="CHEBI:58349"/>
        <dbReference type="ChEBI" id="CHEBI:78442"/>
        <dbReference type="ChEBI" id="CHEBI:78520"/>
        <dbReference type="EC" id="1.2.1.70"/>
    </reaction>
</comment>
<dbReference type="Pfam" id="PF00745">
    <property type="entry name" value="GlutR_dimer"/>
    <property type="match status" value="1"/>
</dbReference>
<feature type="domain" description="Quinate/shikimate 5-dehydrogenase/glutamyl-tRNA reductase" evidence="16">
    <location>
        <begin position="169"/>
        <end position="304"/>
    </location>
</feature>
<evidence type="ECO:0000256" key="1">
    <source>
        <dbReference type="ARBA" id="ARBA00005059"/>
    </source>
</evidence>
<dbReference type="InterPro" id="IPR015896">
    <property type="entry name" value="4pyrrol_synth_GluRdtase_dimer"/>
</dbReference>
<dbReference type="Pfam" id="PF05201">
    <property type="entry name" value="GlutR_N"/>
    <property type="match status" value="1"/>
</dbReference>
<dbReference type="NCBIfam" id="TIGR01035">
    <property type="entry name" value="hemA"/>
    <property type="match status" value="1"/>
</dbReference>
<comment type="pathway">
    <text evidence="1 9 14">Porphyrin-containing compound metabolism; protoporphyrin-IX biosynthesis; 5-aminolevulinate from L-glutamyl-tRNA(Glu): step 1/2.</text>
</comment>
<evidence type="ECO:0000259" key="15">
    <source>
        <dbReference type="Pfam" id="PF00745"/>
    </source>
</evidence>
<dbReference type="CDD" id="cd05213">
    <property type="entry name" value="NAD_bind_Glutamyl_tRNA_reduct"/>
    <property type="match status" value="1"/>
</dbReference>
<evidence type="ECO:0000256" key="3">
    <source>
        <dbReference type="ARBA" id="ARBA00012970"/>
    </source>
</evidence>
<evidence type="ECO:0000313" key="18">
    <source>
        <dbReference type="EMBL" id="GGW75981.1"/>
    </source>
</evidence>
<feature type="binding site" evidence="9 11">
    <location>
        <begin position="49"/>
        <end position="52"/>
    </location>
    <ligand>
        <name>substrate</name>
    </ligand>
</feature>
<comment type="caution">
    <text evidence="18">The sequence shown here is derived from an EMBL/GenBank/DDBJ whole genome shotgun (WGS) entry which is preliminary data.</text>
</comment>
<evidence type="ECO:0000256" key="14">
    <source>
        <dbReference type="RuleBase" id="RU000584"/>
    </source>
</evidence>
<evidence type="ECO:0000256" key="12">
    <source>
        <dbReference type="PIRSR" id="PIRSR000445-3"/>
    </source>
</evidence>
<name>A0A918JDL8_9ALTE</name>
<dbReference type="GO" id="GO:0019353">
    <property type="term" value="P:protoporphyrinogen IX biosynthetic process from glutamate"/>
    <property type="evidence" value="ECO:0007669"/>
    <property type="project" value="TreeGrafter"/>
</dbReference>
<comment type="similarity">
    <text evidence="2 9 14">Belongs to the glutamyl-tRNA reductase family.</text>
</comment>
<evidence type="ECO:0000313" key="19">
    <source>
        <dbReference type="Proteomes" id="UP000631300"/>
    </source>
</evidence>
<dbReference type="InterPro" id="IPR018214">
    <property type="entry name" value="GluRdtase_CS"/>
</dbReference>
<reference evidence="18" key="2">
    <citation type="submission" date="2020-09" db="EMBL/GenBank/DDBJ databases">
        <authorList>
            <person name="Sun Q."/>
            <person name="Kim S."/>
        </authorList>
    </citation>
    <scope>NUCLEOTIDE SEQUENCE</scope>
    <source>
        <strain evidence="18">KCTC 22164</strain>
    </source>
</reference>
<dbReference type="Gene3D" id="3.30.460.30">
    <property type="entry name" value="Glutamyl-tRNA reductase, N-terminal domain"/>
    <property type="match status" value="1"/>
</dbReference>
<feature type="active site" description="Nucleophile" evidence="9 10">
    <location>
        <position position="50"/>
    </location>
</feature>
<dbReference type="PANTHER" id="PTHR43013">
    <property type="entry name" value="GLUTAMYL-TRNA REDUCTASE"/>
    <property type="match status" value="1"/>
</dbReference>
<evidence type="ECO:0000256" key="8">
    <source>
        <dbReference type="ARBA" id="ARBA00068659"/>
    </source>
</evidence>
<organism evidence="18 19">
    <name type="scientific">Alteromonas halophila</name>
    <dbReference type="NCBI Taxonomy" id="516698"/>
    <lineage>
        <taxon>Bacteria</taxon>
        <taxon>Pseudomonadati</taxon>
        <taxon>Pseudomonadota</taxon>
        <taxon>Gammaproteobacteria</taxon>
        <taxon>Alteromonadales</taxon>
        <taxon>Alteromonadaceae</taxon>
        <taxon>Alteromonas/Salinimonas group</taxon>
        <taxon>Alteromonas</taxon>
    </lineage>
</organism>
<dbReference type="GO" id="GO:0008883">
    <property type="term" value="F:glutamyl-tRNA reductase activity"/>
    <property type="evidence" value="ECO:0007669"/>
    <property type="project" value="UniProtKB-UniRule"/>
</dbReference>
<evidence type="ECO:0000259" key="17">
    <source>
        <dbReference type="Pfam" id="PF05201"/>
    </source>
</evidence>
<feature type="domain" description="Glutamyl-tRNA reductase N-terminal" evidence="17">
    <location>
        <begin position="6"/>
        <end position="154"/>
    </location>
</feature>
<dbReference type="Pfam" id="PF01488">
    <property type="entry name" value="Shikimate_DH"/>
    <property type="match status" value="1"/>
</dbReference>
<evidence type="ECO:0000256" key="7">
    <source>
        <dbReference type="ARBA" id="ARBA00047464"/>
    </source>
</evidence>
<dbReference type="InterPro" id="IPR036291">
    <property type="entry name" value="NAD(P)-bd_dom_sf"/>
</dbReference>
<proteinExistence type="inferred from homology"/>
<dbReference type="PIRSF" id="PIRSF000445">
    <property type="entry name" value="4pyrrol_synth_GluRdtase"/>
    <property type="match status" value="1"/>
</dbReference>
<dbReference type="SUPFAM" id="SSF51735">
    <property type="entry name" value="NAD(P)-binding Rossmann-fold domains"/>
    <property type="match status" value="1"/>
</dbReference>
<dbReference type="PANTHER" id="PTHR43013:SF1">
    <property type="entry name" value="GLUTAMYL-TRNA REDUCTASE"/>
    <property type="match status" value="1"/>
</dbReference>
<protein>
    <recommendedName>
        <fullName evidence="8 9">Glutamyl-tRNA reductase</fullName>
        <shortName evidence="9">GluTR</shortName>
        <ecNumber evidence="3 9">1.2.1.70</ecNumber>
    </recommendedName>
</protein>
<evidence type="ECO:0000256" key="6">
    <source>
        <dbReference type="ARBA" id="ARBA00023244"/>
    </source>
</evidence>
<feature type="site" description="Important for activity" evidence="9 13">
    <location>
        <position position="97"/>
    </location>
</feature>
<comment type="miscellaneous">
    <text evidence="9">During catalysis, the active site Cys acts as a nucleophile attacking the alpha-carbonyl group of tRNA-bound glutamate with the formation of a thioester intermediate between enzyme and glutamate, and the concomitant release of tRNA(Glu). The thioester intermediate is finally reduced by direct hydride transfer from NADPH, to form the product GSA.</text>
</comment>
<dbReference type="AlphaFoldDB" id="A0A918JDL8"/>
<dbReference type="RefSeq" id="WP_189403545.1">
    <property type="nucleotide sequence ID" value="NZ_BMXP01000001.1"/>
</dbReference>
<dbReference type="SUPFAM" id="SSF69075">
    <property type="entry name" value="Glutamyl tRNA-reductase dimerization domain"/>
    <property type="match status" value="1"/>
</dbReference>
<feature type="binding site" evidence="9 11">
    <location>
        <position position="107"/>
    </location>
    <ligand>
        <name>substrate</name>
    </ligand>
</feature>
<dbReference type="InterPro" id="IPR036453">
    <property type="entry name" value="GluRdtase_dimer_dom_sf"/>
</dbReference>
<feature type="domain" description="Tetrapyrrole biosynthesis glutamyl-tRNA reductase dimerisation" evidence="15">
    <location>
        <begin position="318"/>
        <end position="410"/>
    </location>
</feature>
<dbReference type="EC" id="1.2.1.70" evidence="3 9"/>
<comment type="domain">
    <text evidence="9">Possesses an unusual extended V-shaped dimeric structure with each monomer consisting of three distinct domains arranged along a curved 'spinal' alpha-helix. The N-terminal catalytic domain specifically recognizes the glutamate moiety of the substrate. The second domain is the NADPH-binding domain, and the third C-terminal domain is responsible for dimerization.</text>
</comment>
<dbReference type="InterPro" id="IPR006151">
    <property type="entry name" value="Shikm_DH/Glu-tRNA_Rdtase"/>
</dbReference>
<gene>
    <name evidence="9 18" type="primary">hemA</name>
    <name evidence="18" type="ORF">GCM10007391_05510</name>
</gene>
<comment type="subunit">
    <text evidence="9">Homodimer.</text>
</comment>
<evidence type="ECO:0000256" key="11">
    <source>
        <dbReference type="PIRSR" id="PIRSR000445-2"/>
    </source>
</evidence>
<evidence type="ECO:0000256" key="4">
    <source>
        <dbReference type="ARBA" id="ARBA00022857"/>
    </source>
</evidence>
<feature type="binding site" evidence="9 11">
    <location>
        <begin position="112"/>
        <end position="114"/>
    </location>
    <ligand>
        <name>substrate</name>
    </ligand>
</feature>
<evidence type="ECO:0000256" key="2">
    <source>
        <dbReference type="ARBA" id="ARBA00005916"/>
    </source>
</evidence>
<comment type="function">
    <text evidence="9">Catalyzes the NADPH-dependent reduction of glutamyl-tRNA(Glu) to glutamate 1-semialdehyde (GSA).</text>
</comment>
<dbReference type="FunFam" id="3.40.50.720:FF:000031">
    <property type="entry name" value="Glutamyl-tRNA reductase"/>
    <property type="match status" value="1"/>
</dbReference>
<sequence>MTLLALGINHKTAPVALREKVAFTPDSLVQALSSLKSLEGVSESVIVSTCNRTELYINAEYDCAGELLRWLSAFHQLCDDEIAKNSYVLTQNDAIAHIMRVASGLDSLILGEPQILGQVKQAFSDAKRSGMISSEFDKLFQHTFSVAKRVRSETDIGANAVSVAYAAVQLAKHIFAELPKRSVLLVGAGETIELVAQHLKEQGVQRLAVANRTVARATDLAAKLDADVYTLAQLPEHLKDFDIVISSTASQLPLIGKGMIEKALRLRKNMPMFLVDLAVPRDIEAEVNELGDAYLYTVDDLQHIVQQNLANREQAAFEAEKLIAAQVADFLSWRQAQQSVDLVRAFRERGTQVRDELVDKARNQLSEGRNQEDVIEELAYKLTNALLHAPTKALREAAAEESQAMTRWLSDALALSGDRPNDKHKGK</sequence>